<evidence type="ECO:0000256" key="10">
    <source>
        <dbReference type="ARBA" id="ARBA00023180"/>
    </source>
</evidence>
<evidence type="ECO:0000256" key="9">
    <source>
        <dbReference type="ARBA" id="ARBA00023136"/>
    </source>
</evidence>
<name>A0A2A6C296_PRIPA</name>
<dbReference type="InterPro" id="IPR036291">
    <property type="entry name" value="NAD(P)-bd_dom_sf"/>
</dbReference>
<sequence>MSPPSVLITGANRGIGLGFVHHYLSLKDVKHVFATARDPSTANDLNGISDPRLHVVKMDVQNDESIIAAEKEISSIVGDAGLTLLINNAGVLDRYEVESPIDRKRILDTFDINVAGPIIISQVFLPLLRKAASFNSSLPIGVNRAAIVNISSGAASIQDNKSGGVVIYRASKTALNSLTKTFGHHTIKDNVLTVAILPGFVVTQLTNNRGELTVEQSIALMVKVFDTWTKESNGLYYAKEGHLFPLKNELSCIEDHVEIRRDSMGNDNALEKRRNFSFFTSKLHETSLMVQRGLSFVKLFRDYSQWCTVVCLNKIVTSVKWLAIIYSIVFVVMVALFIFISINVILKYFKYPSSTDLSIAAKSQIFPIFSFCNENPMRTSIIDSDPAYSEISKMLKQFEGLEEKTITSDDYGISTSNMTMQRLNRARVMLRLMMNKLSDSDRVRAGYSFTDIVTECTFAGKTCTSSDFVSFLHPDYGICYSFVSDREITRPGAEQGLRMLMTVNQDSPHFTEFDFLPTTDSSTIRAIIHMPEEYPDFSKNGFKIGASTQAMIAFSKTGKGRLDKPYSECTSPGEEGENYYKNYTYTFNLCQHSCLQRLAWEHCKCVDPLYRKGDEHTYCSTPTEMLCLVNLTSHTPPPDTEEGRTVCDCKSPCTESALQKTVTYGVYPSAKYKVAAGTQEQRGVLLDILGGGRQGDGDEDSDDYDGTTVISTKSTKSTVGTTPTTKDPLCLPEWLTDNEVLKATDVNALACRASYKSIYNNPNITVIQGYPCLSTKRCKSCVMFTDPLHPIWDWPCSYSDYPSVCKKFNDNSTSSISCSEFFDAFDFIPTGVNVPNITNWNTGALPSATNCDSASASTSTDTCWSQTVCVRNESSHDLTKLKQNPLIDKEFLDYINVDDSMDPCFVQEQALTAARWRLDQNGGNGRRRRSISMSSNSTTDPAVNLTVDKPGFGSCEYANSNFKSAADCIKWYRRNGLMFEMYYETLLVQSYTQGPSYNLVTMLSDVAGHAGLWLGLSVISIVEFIALFFMVINTLIRGDKTIVDGDPIGGEIANREEQSRKKTLQRSPYSIDAN</sequence>
<keyword evidence="12 13" id="KW-0407">Ion channel</keyword>
<comment type="subcellular location">
    <subcellularLocation>
        <location evidence="1">Membrane</location>
        <topology evidence="1">Multi-pass membrane protein</topology>
    </subcellularLocation>
</comment>
<keyword evidence="11 13" id="KW-0739">Sodium transport</keyword>
<evidence type="ECO:0000256" key="6">
    <source>
        <dbReference type="ARBA" id="ARBA00022989"/>
    </source>
</evidence>
<evidence type="ECO:0000256" key="7">
    <source>
        <dbReference type="ARBA" id="ARBA00023053"/>
    </source>
</evidence>
<keyword evidence="8 13" id="KW-0406">Ion transport</keyword>
<gene>
    <name evidence="14" type="primary">WBGene00095667</name>
</gene>
<evidence type="ECO:0000256" key="8">
    <source>
        <dbReference type="ARBA" id="ARBA00023065"/>
    </source>
</evidence>
<dbReference type="SUPFAM" id="SSF51735">
    <property type="entry name" value="NAD(P)-binding Rossmann-fold domains"/>
    <property type="match status" value="1"/>
</dbReference>
<dbReference type="CDD" id="cd05325">
    <property type="entry name" value="carb_red_sniffer_like_SDR_c"/>
    <property type="match status" value="1"/>
</dbReference>
<keyword evidence="7" id="KW-0915">Sodium</keyword>
<dbReference type="GO" id="GO:0005886">
    <property type="term" value="C:plasma membrane"/>
    <property type="evidence" value="ECO:0000318"/>
    <property type="project" value="GO_Central"/>
</dbReference>
<evidence type="ECO:0000313" key="14">
    <source>
        <dbReference type="EnsemblMetazoa" id="PPA06113.1"/>
    </source>
</evidence>
<keyword evidence="15" id="KW-1185">Reference proteome</keyword>
<dbReference type="Gene3D" id="1.10.287.770">
    <property type="entry name" value="YojJ-like"/>
    <property type="match status" value="1"/>
</dbReference>
<dbReference type="PANTHER" id="PTHR11690:SF269">
    <property type="entry name" value="DEGENERIN-LIKE PROTEIN ASIC-2"/>
    <property type="match status" value="1"/>
</dbReference>
<dbReference type="EnsemblMetazoa" id="PPA06113.1">
    <property type="protein sequence ID" value="PPA06113.1"/>
    <property type="gene ID" value="WBGene00095667"/>
</dbReference>
<dbReference type="Pfam" id="PF00858">
    <property type="entry name" value="ASC"/>
    <property type="match status" value="2"/>
</dbReference>
<reference evidence="15" key="1">
    <citation type="journal article" date="2008" name="Nat. Genet.">
        <title>The Pristionchus pacificus genome provides a unique perspective on nematode lifestyle and parasitism.</title>
        <authorList>
            <person name="Dieterich C."/>
            <person name="Clifton S.W."/>
            <person name="Schuster L.N."/>
            <person name="Chinwalla A."/>
            <person name="Delehaunty K."/>
            <person name="Dinkelacker I."/>
            <person name="Fulton L."/>
            <person name="Fulton R."/>
            <person name="Godfrey J."/>
            <person name="Minx P."/>
            <person name="Mitreva M."/>
            <person name="Roeseler W."/>
            <person name="Tian H."/>
            <person name="Witte H."/>
            <person name="Yang S.P."/>
            <person name="Wilson R.K."/>
            <person name="Sommer R.J."/>
        </authorList>
    </citation>
    <scope>NUCLEOTIDE SEQUENCE [LARGE SCALE GENOMIC DNA]</scope>
    <source>
        <strain evidence="15">PS312</strain>
    </source>
</reference>
<reference evidence="14" key="2">
    <citation type="submission" date="2022-06" db="UniProtKB">
        <authorList>
            <consortium name="EnsemblMetazoa"/>
        </authorList>
    </citation>
    <scope>IDENTIFICATION</scope>
    <source>
        <strain evidence="14">PS312</strain>
    </source>
</reference>
<evidence type="ECO:0000313" key="15">
    <source>
        <dbReference type="Proteomes" id="UP000005239"/>
    </source>
</evidence>
<dbReference type="GO" id="GO:0035725">
    <property type="term" value="P:sodium ion transmembrane transport"/>
    <property type="evidence" value="ECO:0000318"/>
    <property type="project" value="GO_Central"/>
</dbReference>
<protein>
    <submittedName>
        <fullName evidence="14">Dehydrogenase</fullName>
    </submittedName>
</protein>
<evidence type="ECO:0000256" key="5">
    <source>
        <dbReference type="ARBA" id="ARBA00022692"/>
    </source>
</evidence>
<dbReference type="InterPro" id="IPR002347">
    <property type="entry name" value="SDR_fam"/>
</dbReference>
<keyword evidence="3 13" id="KW-0813">Transport</keyword>
<proteinExistence type="inferred from homology"/>
<keyword evidence="4 13" id="KW-0894">Sodium channel</keyword>
<evidence type="ECO:0000256" key="11">
    <source>
        <dbReference type="ARBA" id="ARBA00023201"/>
    </source>
</evidence>
<dbReference type="Gene3D" id="3.40.50.720">
    <property type="entry name" value="NAD(P)-binding Rossmann-like Domain"/>
    <property type="match status" value="1"/>
</dbReference>
<accession>A0A8R1U581</accession>
<dbReference type="Pfam" id="PF00106">
    <property type="entry name" value="adh_short"/>
    <property type="match status" value="1"/>
</dbReference>
<accession>A0A2A6C296</accession>
<keyword evidence="9" id="KW-0472">Membrane</keyword>
<dbReference type="Proteomes" id="UP000005239">
    <property type="component" value="Unassembled WGS sequence"/>
</dbReference>
<dbReference type="PRINTS" id="PR01078">
    <property type="entry name" value="AMINACHANNEL"/>
</dbReference>
<keyword evidence="5 13" id="KW-0812">Transmembrane</keyword>
<evidence type="ECO:0000256" key="3">
    <source>
        <dbReference type="ARBA" id="ARBA00022448"/>
    </source>
</evidence>
<keyword evidence="10" id="KW-0325">Glycoprotein</keyword>
<evidence type="ECO:0000256" key="2">
    <source>
        <dbReference type="ARBA" id="ARBA00007193"/>
    </source>
</evidence>
<evidence type="ECO:0000256" key="13">
    <source>
        <dbReference type="RuleBase" id="RU000679"/>
    </source>
</evidence>
<dbReference type="Gene3D" id="2.60.470.10">
    <property type="entry name" value="Acid-sensing ion channels like domains"/>
    <property type="match status" value="1"/>
</dbReference>
<comment type="similarity">
    <text evidence="2 13">Belongs to the amiloride-sensitive sodium channel (TC 1.A.6) family.</text>
</comment>
<dbReference type="PANTHER" id="PTHR11690">
    <property type="entry name" value="AMILORIDE-SENSITIVE SODIUM CHANNEL-RELATED"/>
    <property type="match status" value="1"/>
</dbReference>
<dbReference type="InterPro" id="IPR001873">
    <property type="entry name" value="ENaC"/>
</dbReference>
<organism evidence="14 15">
    <name type="scientific">Pristionchus pacificus</name>
    <name type="common">Parasitic nematode worm</name>
    <dbReference type="NCBI Taxonomy" id="54126"/>
    <lineage>
        <taxon>Eukaryota</taxon>
        <taxon>Metazoa</taxon>
        <taxon>Ecdysozoa</taxon>
        <taxon>Nematoda</taxon>
        <taxon>Chromadorea</taxon>
        <taxon>Rhabditida</taxon>
        <taxon>Rhabditina</taxon>
        <taxon>Diplogasteromorpha</taxon>
        <taxon>Diplogasteroidea</taxon>
        <taxon>Neodiplogasteridae</taxon>
        <taxon>Pristionchus</taxon>
    </lineage>
</organism>
<dbReference type="AlphaFoldDB" id="A0A2A6C296"/>
<evidence type="ECO:0000256" key="12">
    <source>
        <dbReference type="ARBA" id="ARBA00023303"/>
    </source>
</evidence>
<evidence type="ECO:0000256" key="1">
    <source>
        <dbReference type="ARBA" id="ARBA00004141"/>
    </source>
</evidence>
<dbReference type="GO" id="GO:0015280">
    <property type="term" value="F:ligand-gated sodium channel activity"/>
    <property type="evidence" value="ECO:0000318"/>
    <property type="project" value="GO_Central"/>
</dbReference>
<evidence type="ECO:0000256" key="4">
    <source>
        <dbReference type="ARBA" id="ARBA00022461"/>
    </source>
</evidence>
<keyword evidence="6" id="KW-1133">Transmembrane helix</keyword>